<evidence type="ECO:0000256" key="6">
    <source>
        <dbReference type="ARBA" id="ARBA00023014"/>
    </source>
</evidence>
<organism evidence="9">
    <name type="scientific">marine sediment metagenome</name>
    <dbReference type="NCBI Taxonomy" id="412755"/>
    <lineage>
        <taxon>unclassified sequences</taxon>
        <taxon>metagenomes</taxon>
        <taxon>ecological metagenomes</taxon>
    </lineage>
</organism>
<dbReference type="Pfam" id="PF04055">
    <property type="entry name" value="Radical_SAM"/>
    <property type="match status" value="1"/>
</dbReference>
<evidence type="ECO:0000256" key="5">
    <source>
        <dbReference type="ARBA" id="ARBA00023004"/>
    </source>
</evidence>
<dbReference type="AlphaFoldDB" id="X1CZ51"/>
<evidence type="ECO:0000313" key="9">
    <source>
        <dbReference type="EMBL" id="GAG98177.1"/>
    </source>
</evidence>
<feature type="domain" description="Radical SAM core" evidence="8">
    <location>
        <begin position="14"/>
        <end position="239"/>
    </location>
</feature>
<dbReference type="InterPro" id="IPR058240">
    <property type="entry name" value="rSAM_sf"/>
</dbReference>
<dbReference type="Gene3D" id="3.80.30.10">
    <property type="entry name" value="pyruvate-formate lyase- activating enzyme"/>
    <property type="match status" value="1"/>
</dbReference>
<evidence type="ECO:0000256" key="3">
    <source>
        <dbReference type="ARBA" id="ARBA00022691"/>
    </source>
</evidence>
<dbReference type="InterPro" id="IPR017900">
    <property type="entry name" value="4Fe4S_Fe_S_CS"/>
</dbReference>
<dbReference type="PANTHER" id="PTHR30352">
    <property type="entry name" value="PYRUVATE FORMATE-LYASE-ACTIVATING ENZYME"/>
    <property type="match status" value="1"/>
</dbReference>
<dbReference type="EMBL" id="BART01022581">
    <property type="protein sequence ID" value="GAG98177.1"/>
    <property type="molecule type" value="Genomic_DNA"/>
</dbReference>
<comment type="caution">
    <text evidence="9">The sequence shown here is derived from an EMBL/GenBank/DDBJ whole genome shotgun (WGS) entry which is preliminary data.</text>
</comment>
<dbReference type="InterPro" id="IPR017896">
    <property type="entry name" value="4Fe4S_Fe-S-bd"/>
</dbReference>
<gene>
    <name evidence="9" type="ORF">S01H4_41309</name>
</gene>
<dbReference type="Gene3D" id="3.30.70.20">
    <property type="match status" value="1"/>
</dbReference>
<keyword evidence="6" id="KW-0411">Iron-sulfur</keyword>
<evidence type="ECO:0000259" key="8">
    <source>
        <dbReference type="PROSITE" id="PS51918"/>
    </source>
</evidence>
<name>X1CZ51_9ZZZZ</name>
<keyword evidence="3" id="KW-0949">S-adenosyl-L-methionine</keyword>
<dbReference type="SUPFAM" id="SSF102114">
    <property type="entry name" value="Radical SAM enzymes"/>
    <property type="match status" value="1"/>
</dbReference>
<keyword evidence="4" id="KW-0479">Metal-binding</keyword>
<reference evidence="9" key="1">
    <citation type="journal article" date="2014" name="Front. Microbiol.">
        <title>High frequency of phylogenetically diverse reductive dehalogenase-homologous genes in deep subseafloor sedimentary metagenomes.</title>
        <authorList>
            <person name="Kawai M."/>
            <person name="Futagami T."/>
            <person name="Toyoda A."/>
            <person name="Takaki Y."/>
            <person name="Nishi S."/>
            <person name="Hori S."/>
            <person name="Arai W."/>
            <person name="Tsubouchi T."/>
            <person name="Morono Y."/>
            <person name="Uchiyama I."/>
            <person name="Ito T."/>
            <person name="Fujiyama A."/>
            <person name="Inagaki F."/>
            <person name="Takami H."/>
        </authorList>
    </citation>
    <scope>NUCLEOTIDE SEQUENCE</scope>
    <source>
        <strain evidence="9">Expedition CK06-06</strain>
    </source>
</reference>
<accession>X1CZ51</accession>
<dbReference type="PROSITE" id="PS00198">
    <property type="entry name" value="4FE4S_FER_1"/>
    <property type="match status" value="1"/>
</dbReference>
<keyword evidence="5" id="KW-0408">Iron</keyword>
<dbReference type="PROSITE" id="PS51918">
    <property type="entry name" value="RADICAL_SAM"/>
    <property type="match status" value="1"/>
</dbReference>
<dbReference type="PROSITE" id="PS51379">
    <property type="entry name" value="4FE4S_FER_2"/>
    <property type="match status" value="2"/>
</dbReference>
<evidence type="ECO:0000256" key="4">
    <source>
        <dbReference type="ARBA" id="ARBA00022723"/>
    </source>
</evidence>
<evidence type="ECO:0000256" key="1">
    <source>
        <dbReference type="ARBA" id="ARBA00001966"/>
    </source>
</evidence>
<protein>
    <recommendedName>
        <fullName evidence="10">Glycyl-radical enzyme activating protein</fullName>
    </recommendedName>
</protein>
<feature type="domain" description="4Fe-4S ferredoxin-type" evidence="7">
    <location>
        <begin position="1"/>
        <end position="17"/>
    </location>
</feature>
<dbReference type="InterPro" id="IPR034457">
    <property type="entry name" value="Organic_radical-activating"/>
</dbReference>
<comment type="cofactor">
    <cofactor evidence="1">
        <name>[4Fe-4S] cluster</name>
        <dbReference type="ChEBI" id="CHEBI:49883"/>
    </cofactor>
</comment>
<dbReference type="GO" id="GO:0051539">
    <property type="term" value="F:4 iron, 4 sulfur cluster binding"/>
    <property type="evidence" value="ECO:0007669"/>
    <property type="project" value="UniProtKB-KW"/>
</dbReference>
<dbReference type="Pfam" id="PF00037">
    <property type="entry name" value="Fer4"/>
    <property type="match status" value="1"/>
</dbReference>
<dbReference type="PIRSF" id="PIRSF000371">
    <property type="entry name" value="PFL_act_enz"/>
    <property type="match status" value="1"/>
</dbReference>
<evidence type="ECO:0000259" key="7">
    <source>
        <dbReference type="PROSITE" id="PS51379"/>
    </source>
</evidence>
<evidence type="ECO:0008006" key="10">
    <source>
        <dbReference type="Google" id="ProtNLM"/>
    </source>
</evidence>
<dbReference type="GO" id="GO:0016491">
    <property type="term" value="F:oxidoreductase activity"/>
    <property type="evidence" value="ECO:0007669"/>
    <property type="project" value="InterPro"/>
</dbReference>
<proteinExistence type="predicted"/>
<dbReference type="InterPro" id="IPR007197">
    <property type="entry name" value="rSAM"/>
</dbReference>
<dbReference type="NCBIfam" id="TIGR02494">
    <property type="entry name" value="PFLE_PFLC"/>
    <property type="match status" value="1"/>
</dbReference>
<sequence>CIHCGACLKVCPEQAIEESGDRIITDRERCTACGKCVTVCPAHAREIVGHTTTVKEVLNQVEKDILFYDESGGGVTLSGGEPLDQPDFCREILHQCKKHDIHTALDTSGYAEEKIFLSLTEYVDLFLYDLKLMDEERHKAYTGVSNELILANLERLDQLEKHIWIRFPLVPGITDDTKNITRLGQFISTLSSVEAVQVLPYHGAGIQKYERLGRKYPLRDLEASSVKDAEEVAAILRHELRQVVRVGG</sequence>
<dbReference type="InterPro" id="IPR012839">
    <property type="entry name" value="Organic_radical_activase"/>
</dbReference>
<feature type="domain" description="4Fe-4S ferredoxin-type" evidence="7">
    <location>
        <begin position="21"/>
        <end position="50"/>
    </location>
</feature>
<dbReference type="SUPFAM" id="SSF54862">
    <property type="entry name" value="4Fe-4S ferredoxins"/>
    <property type="match status" value="1"/>
</dbReference>
<evidence type="ECO:0000256" key="2">
    <source>
        <dbReference type="ARBA" id="ARBA00022485"/>
    </source>
</evidence>
<dbReference type="PANTHER" id="PTHR30352:SF4">
    <property type="entry name" value="PYRUVATE FORMATE-LYASE 2-ACTIVATING ENZYME"/>
    <property type="match status" value="1"/>
</dbReference>
<keyword evidence="2" id="KW-0004">4Fe-4S</keyword>
<feature type="non-terminal residue" evidence="9">
    <location>
        <position position="1"/>
    </location>
</feature>
<dbReference type="GO" id="GO:0046872">
    <property type="term" value="F:metal ion binding"/>
    <property type="evidence" value="ECO:0007669"/>
    <property type="project" value="UniProtKB-KW"/>
</dbReference>